<dbReference type="PANTHER" id="PTHR12619">
    <property type="entry name" value="RFX TRANSCRIPTION FACTOR FAMILY"/>
    <property type="match status" value="1"/>
</dbReference>
<dbReference type="InterPro" id="IPR036388">
    <property type="entry name" value="WH-like_DNA-bd_sf"/>
</dbReference>
<feature type="region of interest" description="Disordered" evidence="2">
    <location>
        <begin position="489"/>
        <end position="551"/>
    </location>
</feature>
<dbReference type="Proteomes" id="UP000515160">
    <property type="component" value="Chromosome 2R"/>
</dbReference>
<feature type="region of interest" description="Disordered" evidence="2">
    <location>
        <begin position="209"/>
        <end position="235"/>
    </location>
</feature>
<reference evidence="5" key="1">
    <citation type="submission" date="2025-08" db="UniProtKB">
        <authorList>
            <consortium name="RefSeq"/>
        </authorList>
    </citation>
    <scope>IDENTIFICATION</scope>
    <source>
        <strain evidence="5">15112-1751.03</strain>
        <tissue evidence="5">Whole Adult</tissue>
    </source>
</reference>
<feature type="compositionally biased region" description="Low complexity" evidence="2">
    <location>
        <begin position="1259"/>
        <end position="1268"/>
    </location>
</feature>
<feature type="compositionally biased region" description="Polar residues" evidence="2">
    <location>
        <begin position="428"/>
        <end position="439"/>
    </location>
</feature>
<evidence type="ECO:0000313" key="5">
    <source>
        <dbReference type="RefSeq" id="XP_034113434.1"/>
    </source>
</evidence>
<dbReference type="InterPro" id="IPR003150">
    <property type="entry name" value="DNA-bd_RFX"/>
</dbReference>
<feature type="region of interest" description="Disordered" evidence="2">
    <location>
        <begin position="424"/>
        <end position="448"/>
    </location>
</feature>
<evidence type="ECO:0000256" key="1">
    <source>
        <dbReference type="ARBA" id="ARBA00023125"/>
    </source>
</evidence>
<organism evidence="4 5">
    <name type="scientific">Drosophila albomicans</name>
    <name type="common">Fruit fly</name>
    <dbReference type="NCBI Taxonomy" id="7291"/>
    <lineage>
        <taxon>Eukaryota</taxon>
        <taxon>Metazoa</taxon>
        <taxon>Ecdysozoa</taxon>
        <taxon>Arthropoda</taxon>
        <taxon>Hexapoda</taxon>
        <taxon>Insecta</taxon>
        <taxon>Pterygota</taxon>
        <taxon>Neoptera</taxon>
        <taxon>Endopterygota</taxon>
        <taxon>Diptera</taxon>
        <taxon>Brachycera</taxon>
        <taxon>Muscomorpha</taxon>
        <taxon>Ephydroidea</taxon>
        <taxon>Drosophilidae</taxon>
        <taxon>Drosophila</taxon>
    </lineage>
</organism>
<evidence type="ECO:0000313" key="4">
    <source>
        <dbReference type="Proteomes" id="UP000515160"/>
    </source>
</evidence>
<feature type="compositionally biased region" description="Low complexity" evidence="2">
    <location>
        <begin position="575"/>
        <end position="590"/>
    </location>
</feature>
<dbReference type="Gene3D" id="6.10.140.1290">
    <property type="match status" value="1"/>
</dbReference>
<feature type="domain" description="RFX-type winged-helix" evidence="3">
    <location>
        <begin position="328"/>
        <end position="403"/>
    </location>
</feature>
<dbReference type="OrthoDB" id="10069709at2759"/>
<feature type="compositionally biased region" description="Low complexity" evidence="2">
    <location>
        <begin position="718"/>
        <end position="731"/>
    </location>
</feature>
<dbReference type="RefSeq" id="XP_034113434.1">
    <property type="nucleotide sequence ID" value="XM_034257543.2"/>
</dbReference>
<dbReference type="GO" id="GO:0000981">
    <property type="term" value="F:DNA-binding transcription factor activity, RNA polymerase II-specific"/>
    <property type="evidence" value="ECO:0007669"/>
    <property type="project" value="TreeGrafter"/>
</dbReference>
<dbReference type="PANTHER" id="PTHR12619:SF21">
    <property type="entry name" value="RFX-TYPE WINGED-HELIX DOMAIN-CONTAINING PROTEIN"/>
    <property type="match status" value="1"/>
</dbReference>
<evidence type="ECO:0000256" key="2">
    <source>
        <dbReference type="SAM" id="MobiDB-lite"/>
    </source>
</evidence>
<feature type="region of interest" description="Disordered" evidence="2">
    <location>
        <begin position="566"/>
        <end position="591"/>
    </location>
</feature>
<dbReference type="SUPFAM" id="SSF46785">
    <property type="entry name" value="Winged helix' DNA-binding domain"/>
    <property type="match status" value="1"/>
</dbReference>
<feature type="compositionally biased region" description="Pro residues" evidence="2">
    <location>
        <begin position="687"/>
        <end position="697"/>
    </location>
</feature>
<dbReference type="GeneID" id="117573995"/>
<feature type="compositionally biased region" description="Low complexity" evidence="2">
    <location>
        <begin position="863"/>
        <end position="896"/>
    </location>
</feature>
<feature type="compositionally biased region" description="Polar residues" evidence="2">
    <location>
        <begin position="522"/>
        <end position="544"/>
    </location>
</feature>
<feature type="compositionally biased region" description="Basic and acidic residues" evidence="2">
    <location>
        <begin position="495"/>
        <end position="505"/>
    </location>
</feature>
<dbReference type="FunFam" id="1.10.10.10:FF:000422">
    <property type="entry name" value="DNA-binding protein RFX7"/>
    <property type="match status" value="1"/>
</dbReference>
<keyword evidence="1" id="KW-0238">DNA-binding</keyword>
<feature type="region of interest" description="Disordered" evidence="2">
    <location>
        <begin position="1"/>
        <end position="78"/>
    </location>
</feature>
<dbReference type="Gene3D" id="1.10.10.10">
    <property type="entry name" value="Winged helix-like DNA-binding domain superfamily/Winged helix DNA-binding domain"/>
    <property type="match status" value="1"/>
</dbReference>
<feature type="compositionally biased region" description="Basic residues" evidence="2">
    <location>
        <begin position="511"/>
        <end position="521"/>
    </location>
</feature>
<feature type="region of interest" description="Disordered" evidence="2">
    <location>
        <begin position="1137"/>
        <end position="1160"/>
    </location>
</feature>
<name>A0A6P8XKH2_DROAB</name>
<gene>
    <name evidence="5" type="primary">LOC117573995</name>
</gene>
<feature type="region of interest" description="Disordered" evidence="2">
    <location>
        <begin position="863"/>
        <end position="906"/>
    </location>
</feature>
<feature type="compositionally biased region" description="Low complexity" evidence="2">
    <location>
        <begin position="226"/>
        <end position="235"/>
    </location>
</feature>
<keyword evidence="4" id="KW-1185">Reference proteome</keyword>
<feature type="compositionally biased region" description="Polar residues" evidence="2">
    <location>
        <begin position="965"/>
        <end position="974"/>
    </location>
</feature>
<feature type="region of interest" description="Disordered" evidence="2">
    <location>
        <begin position="681"/>
        <end position="735"/>
    </location>
</feature>
<feature type="compositionally biased region" description="Low complexity" evidence="2">
    <location>
        <begin position="1142"/>
        <end position="1153"/>
    </location>
</feature>
<sequence length="1394" mass="147708">MSEKHGQLSGAQWTTKSAAAAGAAGSPTKHQQPNPNPNSSSNSIYEATSTSPYGIPIAVPPPPTGPIHTDIPTYTSGRFQAPPLHMHPHTLPAKSSPLTIVASSPLHQPHLQAAQVSPSSTTTNVPAPSGGFVPPVFPNMTPTPSPGSAASAGATSVLTPNPFVAASAAGNLAFVNAFNLSNANLDLGKIMHAMNANAAANAAVSPAAATSTTVARHPPPAHPHPSEAGAAAAPTVAPSGAINATIAENVMSALSNDDEKMRRVQQVIEASLDDAAKLQIAQILESVSGLKPIEKLFLYLRLPGESADTDPLRQPQNPLGTRSEINHTINWVRSHLEHDAQVSIPKQDVYNDYIAYCERLSIKPLSTADFGKVMKQVFPGVRPRRLGTRGNSRYCYAAMRKTTKLTPPQLPQLCKDEPLDEAEFNEASAAQQLNRSPSAAGSLGAGTENDGSWDVVRNWAEKLLNTKLESVAELATRIKTNNAAIMGGLAPKKYTPREPKEKRLLADMGPLKKRRKKKRKGSTSSESSCNQPNAAQDAGSSQEAASDEHKTEQLLKIKQEIIDSPGGYTSIKQLQPQQQQQPPPQQQQQQVLPMNLATDQRSNAVRNLTPKLMEVQTEQASQQSPLSPSGMIIKDEADTEEYNTSNIFCKKVLKAQQTKGFWANSPSSGSTSNTMLVPPVITTTAATPPPPAQPPPENAAATVAPLTMGPPAQLNHQSSVSPSSSLDTNSSTPKVASRNMMLLRAKRIMAENAAALAAAAEDSDLPENLGLPRERVISICNMDKHELDDYFLPGDDEEENSEGPDTELLQYFPIGDAEEKQLNSLDAQAEQHRNPQAGTAAATALSNAMAMAATAANARSATAAATATTMQHHLQPQQQQQHQQLQQQQQQQQLQQMRRSMPLSTTATVATAAANVVGSASASLALMSRKHQQQQQQQHQQLRGSSNNNNNNTPNTNNSNKRKISLTNASSNGNNKNCIFLPISPNTNSSNPTAGAAATSATTTGQQNCFASPGLTRMRHRSNLLTKQQSLDFDNNGNGDPMIGAGHRRRRNYVYSYPSSSSASAPPSPSLLQQCMGANWSFNGNNQFGDGNSGSNNNNSSSINNNVDLLVNQNSMDLETSLALSGANIELNETQRSQSVPLSQLQRSSSNQSPATSYNSQMSHVVVTSIVKDVLFSENSNSQQSKLGGGDVDVSTSLLYDDVDVSALISPNFNSKFTGIQTTTTCSSSAGSSSGYSSAGSAAGGIVSRSVPSTPLPHQQSQQQGCNSNSLNTTNGSCNAASGFFNISPAFNWTSSAVGGYGGQSYSSRTAMDISKSMPTTPITTPCFRYSPVELHRDFLINGNTIDSLPSPAVAAFGADAVLALSTDTLIDDAPPHSSDVEAMIGAVDMLDNL</sequence>
<protein>
    <submittedName>
        <fullName evidence="5">Uncharacterized protein LOC117573995</fullName>
    </submittedName>
</protein>
<feature type="region of interest" description="Disordered" evidence="2">
    <location>
        <begin position="1247"/>
        <end position="1268"/>
    </location>
</feature>
<dbReference type="InterPro" id="IPR039779">
    <property type="entry name" value="RFX-like"/>
</dbReference>
<dbReference type="GO" id="GO:0000978">
    <property type="term" value="F:RNA polymerase II cis-regulatory region sequence-specific DNA binding"/>
    <property type="evidence" value="ECO:0007669"/>
    <property type="project" value="TreeGrafter"/>
</dbReference>
<proteinExistence type="predicted"/>
<accession>A0A6P8XKH2</accession>
<dbReference type="Pfam" id="PF02257">
    <property type="entry name" value="RFX_DNA_binding"/>
    <property type="match status" value="1"/>
</dbReference>
<evidence type="ECO:0000259" key="3">
    <source>
        <dbReference type="PROSITE" id="PS51526"/>
    </source>
</evidence>
<dbReference type="InterPro" id="IPR036390">
    <property type="entry name" value="WH_DNA-bd_sf"/>
</dbReference>
<dbReference type="PROSITE" id="PS51526">
    <property type="entry name" value="RFX_DBD"/>
    <property type="match status" value="1"/>
</dbReference>
<feature type="compositionally biased region" description="Low complexity" evidence="2">
    <location>
        <begin position="933"/>
        <end position="959"/>
    </location>
</feature>
<feature type="region of interest" description="Disordered" evidence="2">
    <location>
        <begin position="926"/>
        <end position="974"/>
    </location>
</feature>